<protein>
    <submittedName>
        <fullName evidence="2">Uncharacterized protein</fullName>
    </submittedName>
</protein>
<comment type="caution">
    <text evidence="2">The sequence shown here is derived from an EMBL/GenBank/DDBJ whole genome shotgun (WGS) entry which is preliminary data.</text>
</comment>
<keyword evidence="3" id="KW-1185">Reference proteome</keyword>
<proteinExistence type="predicted"/>
<reference evidence="2" key="1">
    <citation type="submission" date="2022-11" db="EMBL/GenBank/DDBJ databases">
        <authorList>
            <person name="Petersen C."/>
        </authorList>
    </citation>
    <scope>NUCLEOTIDE SEQUENCE</scope>
    <source>
        <strain evidence="2">IBT 22155</strain>
    </source>
</reference>
<name>A0A9W9L2T3_9EURO</name>
<sequence>MDVALVARAYASIAKASYPLLNLDRVLGDLSRLLIALELGGLLGGLSRLSGLKLDRLLGVLSRLSGLNLDILLDGYSGLLSGLSRLLAGLLRLHLDNLPSLGDSLGNLGETGSFTPFLVFEALAAFGGAKSIKEEKPTEATERTKHTKQTADAPENKVKATRSRKAAATETAEEPTKKGIKETAKKSPEGTDAGTEKPKRDCKAAATKESGSGVATDIEARMAGTYCLNKIPKRHIHMLFIHPICPLRSALVMKQLADLILLLVSSPEHTDIWARCISPLHCAEYRSMSGESSRS</sequence>
<reference evidence="2" key="2">
    <citation type="journal article" date="2023" name="IMA Fungus">
        <title>Comparative genomic study of the Penicillium genus elucidates a diverse pangenome and 15 lateral gene transfer events.</title>
        <authorList>
            <person name="Petersen C."/>
            <person name="Sorensen T."/>
            <person name="Nielsen M.R."/>
            <person name="Sondergaard T.E."/>
            <person name="Sorensen J.L."/>
            <person name="Fitzpatrick D.A."/>
            <person name="Frisvad J.C."/>
            <person name="Nielsen K.L."/>
        </authorList>
    </citation>
    <scope>NUCLEOTIDE SEQUENCE</scope>
    <source>
        <strain evidence="2">IBT 22155</strain>
    </source>
</reference>
<evidence type="ECO:0000313" key="3">
    <source>
        <dbReference type="Proteomes" id="UP001149079"/>
    </source>
</evidence>
<accession>A0A9W9L2T3</accession>
<dbReference type="AlphaFoldDB" id="A0A9W9L2T3"/>
<feature type="region of interest" description="Disordered" evidence="1">
    <location>
        <begin position="134"/>
        <end position="208"/>
    </location>
</feature>
<feature type="compositionally biased region" description="Basic and acidic residues" evidence="1">
    <location>
        <begin position="134"/>
        <end position="144"/>
    </location>
</feature>
<gene>
    <name evidence="2" type="ORF">N7515_004833</name>
</gene>
<dbReference type="GeneID" id="81404747"/>
<dbReference type="RefSeq" id="XP_056522527.1">
    <property type="nucleotide sequence ID" value="XM_056665577.1"/>
</dbReference>
<evidence type="ECO:0000256" key="1">
    <source>
        <dbReference type="SAM" id="MobiDB-lite"/>
    </source>
</evidence>
<feature type="compositionally biased region" description="Basic and acidic residues" evidence="1">
    <location>
        <begin position="174"/>
        <end position="203"/>
    </location>
</feature>
<evidence type="ECO:0000313" key="2">
    <source>
        <dbReference type="EMBL" id="KAJ5135555.1"/>
    </source>
</evidence>
<dbReference type="EMBL" id="JAPQKL010000004">
    <property type="protein sequence ID" value="KAJ5135555.1"/>
    <property type="molecule type" value="Genomic_DNA"/>
</dbReference>
<organism evidence="2 3">
    <name type="scientific">Penicillium bovifimosum</name>
    <dbReference type="NCBI Taxonomy" id="126998"/>
    <lineage>
        <taxon>Eukaryota</taxon>
        <taxon>Fungi</taxon>
        <taxon>Dikarya</taxon>
        <taxon>Ascomycota</taxon>
        <taxon>Pezizomycotina</taxon>
        <taxon>Eurotiomycetes</taxon>
        <taxon>Eurotiomycetidae</taxon>
        <taxon>Eurotiales</taxon>
        <taxon>Aspergillaceae</taxon>
        <taxon>Penicillium</taxon>
    </lineage>
</organism>
<dbReference type="Proteomes" id="UP001149079">
    <property type="component" value="Unassembled WGS sequence"/>
</dbReference>